<dbReference type="Pfam" id="PF13370">
    <property type="entry name" value="Fer4_13"/>
    <property type="match status" value="1"/>
</dbReference>
<sequence length="426" mass="44717">MEPALLAASAEDAAAAAAVHVVAAAVGFASTIALWISILMGTALGRSWSLPWIKHASLKNMHMSFAIGGLALGIVHGLAQLAAPGTYVRVIDEFIPFINPTKPIGVGLGTLCMEMFIAIALSVPVQRRLGHARWRMLHSTAYAAYTVTAAHLVFTGSEVKGLVTWAVIASWVIATGFWLAVGPNKYGKRLETVAVGLHEKRVNTTTVNVDPHVCARFGFCEHEAPEVFKLQHTGRLAYRTTVEPHEVDKVYNAVKICPARAITMTGPGVPFDLTIPPGAESTGQKLNIGPTTGPGQDYAPGVPSDNRETTVVPHIAPVSPVDGPRAVPDVPTPGPRAVPDMPTSPAAPSQPSGPMPVPAGASSGPGAPRPTGRLGPFPPGGPGRRHGQPVNPPPPPPLRSVPNRPERRDNTGQFNNVTGLRPRGGK</sequence>
<dbReference type="EMBL" id="JFBT01000001">
    <property type="protein sequence ID" value="EXG81027.1"/>
    <property type="molecule type" value="Genomic_DNA"/>
</dbReference>
<keyword evidence="2" id="KW-0812">Transmembrane</keyword>
<keyword evidence="2" id="KW-0472">Membrane</keyword>
<keyword evidence="4" id="KW-1185">Reference proteome</keyword>
<feature type="transmembrane region" description="Helical" evidence="2">
    <location>
        <begin position="162"/>
        <end position="181"/>
    </location>
</feature>
<keyword evidence="2" id="KW-1133">Transmembrane helix</keyword>
<reference evidence="3 4" key="1">
    <citation type="submission" date="2013-07" db="EMBL/GenBank/DDBJ databases">
        <authorList>
            <consortium name="DOE Joint Genome Institute"/>
            <person name="Eisen J."/>
            <person name="Huntemann M."/>
            <person name="Han J."/>
            <person name="Chen A."/>
            <person name="Kyrpides N."/>
            <person name="Mavromatis K."/>
            <person name="Markowitz V."/>
            <person name="Palaniappan K."/>
            <person name="Ivanova N."/>
            <person name="Schaumberg A."/>
            <person name="Pati A."/>
            <person name="Liolios K."/>
            <person name="Nordberg H.P."/>
            <person name="Cantor M.N."/>
            <person name="Hua S.X."/>
            <person name="Woyke T."/>
        </authorList>
    </citation>
    <scope>NUCLEOTIDE SEQUENCE [LARGE SCALE GENOMIC DNA]</scope>
    <source>
        <strain evidence="3 4">DSM 44712</strain>
    </source>
</reference>
<feature type="compositionally biased region" description="Polar residues" evidence="1">
    <location>
        <begin position="281"/>
        <end position="294"/>
    </location>
</feature>
<dbReference type="Proteomes" id="UP000021053">
    <property type="component" value="Unassembled WGS sequence"/>
</dbReference>
<organism evidence="3 4">
    <name type="scientific">Cryptosporangium arvum DSM 44712</name>
    <dbReference type="NCBI Taxonomy" id="927661"/>
    <lineage>
        <taxon>Bacteria</taxon>
        <taxon>Bacillati</taxon>
        <taxon>Actinomycetota</taxon>
        <taxon>Actinomycetes</taxon>
        <taxon>Cryptosporangiales</taxon>
        <taxon>Cryptosporangiaceae</taxon>
        <taxon>Cryptosporangium</taxon>
    </lineage>
</organism>
<dbReference type="SUPFAM" id="SSF54862">
    <property type="entry name" value="4Fe-4S ferredoxins"/>
    <property type="match status" value="1"/>
</dbReference>
<dbReference type="RefSeq" id="WP_084700311.1">
    <property type="nucleotide sequence ID" value="NZ_KK073874.1"/>
</dbReference>
<protein>
    <submittedName>
        <fullName evidence="3">Putative ferric reductase</fullName>
    </submittedName>
</protein>
<feature type="transmembrane region" description="Helical" evidence="2">
    <location>
        <begin position="103"/>
        <end position="125"/>
    </location>
</feature>
<proteinExistence type="predicted"/>
<evidence type="ECO:0000313" key="4">
    <source>
        <dbReference type="Proteomes" id="UP000021053"/>
    </source>
</evidence>
<dbReference type="HOGENOM" id="CLU_643585_0_0_11"/>
<dbReference type="AlphaFoldDB" id="A0A010ZUZ1"/>
<dbReference type="Gene3D" id="3.30.70.20">
    <property type="match status" value="1"/>
</dbReference>
<evidence type="ECO:0000256" key="2">
    <source>
        <dbReference type="SAM" id="Phobius"/>
    </source>
</evidence>
<name>A0A010ZUZ1_9ACTN</name>
<evidence type="ECO:0000256" key="1">
    <source>
        <dbReference type="SAM" id="MobiDB-lite"/>
    </source>
</evidence>
<feature type="transmembrane region" description="Helical" evidence="2">
    <location>
        <begin position="137"/>
        <end position="156"/>
    </location>
</feature>
<evidence type="ECO:0000313" key="3">
    <source>
        <dbReference type="EMBL" id="EXG81027.1"/>
    </source>
</evidence>
<gene>
    <name evidence="3" type="ORF">CryarDRAFT_2122</name>
</gene>
<dbReference type="OrthoDB" id="3668800at2"/>
<comment type="caution">
    <text evidence="3">The sequence shown here is derived from an EMBL/GenBank/DDBJ whole genome shotgun (WGS) entry which is preliminary data.</text>
</comment>
<feature type="compositionally biased region" description="Pro residues" evidence="1">
    <location>
        <begin position="390"/>
        <end position="399"/>
    </location>
</feature>
<accession>A0A010ZUZ1</accession>
<feature type="transmembrane region" description="Helical" evidence="2">
    <location>
        <begin position="65"/>
        <end position="83"/>
    </location>
</feature>
<feature type="region of interest" description="Disordered" evidence="1">
    <location>
        <begin position="276"/>
        <end position="426"/>
    </location>
</feature>
<feature type="transmembrane region" description="Helical" evidence="2">
    <location>
        <begin position="25"/>
        <end position="44"/>
    </location>
</feature>